<evidence type="ECO:0000313" key="2">
    <source>
        <dbReference type="EMBL" id="MBL7259528.1"/>
    </source>
</evidence>
<reference evidence="2 3" key="1">
    <citation type="submission" date="2021-01" db="EMBL/GenBank/DDBJ databases">
        <title>Actinoplanes sp. nov. LDG1-01 isolated from lichen.</title>
        <authorList>
            <person name="Saeng-In P."/>
            <person name="Phongsopitanun W."/>
            <person name="Kanchanasin P."/>
            <person name="Yuki M."/>
            <person name="Kudo T."/>
            <person name="Ohkuma M."/>
            <person name="Tanasupawat S."/>
        </authorList>
    </citation>
    <scope>NUCLEOTIDE SEQUENCE [LARGE SCALE GENOMIC DNA]</scope>
    <source>
        <strain evidence="2 3">LDG1-01</strain>
    </source>
</reference>
<sequence length="336" mass="36191">MTRRIAPALGLFFLAPLVAEFLLGNLPITFLPAVVALAPMYGGGALLIRELVRRRGLGRPSILVLAVAYGVLEEGLTTQSLFNPSYADQHLLVHGFVPALGMSIPWTLYVIGLHVFWSISAPILIMETIARDRRTTPWLGRTGLIVTGVLFAAGIAITTAINMSLWPYTATAGQFIGTGVVLALLVAAGLLIPVRFKVNPGRAPRARTVLAATLVAGALFQGLTLIDLPTWLVVAVWIAVPVVFLTVLARWSARAGWTDRHRLAVGAGALLTYAWHSFTETPTGAAAASIDLIGNAVFTAGALWLIWFAARRLRPAEIYAMPDRRSMADDTRRAVR</sequence>
<feature type="transmembrane region" description="Helical" evidence="1">
    <location>
        <begin position="175"/>
        <end position="196"/>
    </location>
</feature>
<dbReference type="EMBL" id="JAENHO010000011">
    <property type="protein sequence ID" value="MBL7259528.1"/>
    <property type="molecule type" value="Genomic_DNA"/>
</dbReference>
<keyword evidence="3" id="KW-1185">Reference proteome</keyword>
<feature type="transmembrane region" description="Helical" evidence="1">
    <location>
        <begin position="263"/>
        <end position="279"/>
    </location>
</feature>
<gene>
    <name evidence="2" type="ORF">JKJ07_34950</name>
</gene>
<comment type="caution">
    <text evidence="2">The sequence shown here is derived from an EMBL/GenBank/DDBJ whole genome shotgun (WGS) entry which is preliminary data.</text>
</comment>
<feature type="transmembrane region" description="Helical" evidence="1">
    <location>
        <begin position="285"/>
        <end position="310"/>
    </location>
</feature>
<feature type="transmembrane region" description="Helical" evidence="1">
    <location>
        <begin position="106"/>
        <end position="126"/>
    </location>
</feature>
<evidence type="ECO:0000256" key="1">
    <source>
        <dbReference type="SAM" id="Phobius"/>
    </source>
</evidence>
<protein>
    <recommendedName>
        <fullName evidence="4">DUF998 domain-containing protein</fullName>
    </recommendedName>
</protein>
<feature type="transmembrane region" description="Helical" evidence="1">
    <location>
        <begin position="208"/>
        <end position="226"/>
    </location>
</feature>
<feature type="transmembrane region" description="Helical" evidence="1">
    <location>
        <begin position="60"/>
        <end position="82"/>
    </location>
</feature>
<keyword evidence="1" id="KW-1133">Transmembrane helix</keyword>
<dbReference type="Proteomes" id="UP000598996">
    <property type="component" value="Unassembled WGS sequence"/>
</dbReference>
<feature type="transmembrane region" description="Helical" evidence="1">
    <location>
        <begin position="138"/>
        <end position="163"/>
    </location>
</feature>
<name>A0ABS1VYM2_9ACTN</name>
<dbReference type="RefSeq" id="WP_202996222.1">
    <property type="nucleotide sequence ID" value="NZ_JAENHO010000011.1"/>
</dbReference>
<accession>A0ABS1VYM2</accession>
<proteinExistence type="predicted"/>
<organism evidence="2 3">
    <name type="scientific">Paractinoplanes lichenicola</name>
    <dbReference type="NCBI Taxonomy" id="2802976"/>
    <lineage>
        <taxon>Bacteria</taxon>
        <taxon>Bacillati</taxon>
        <taxon>Actinomycetota</taxon>
        <taxon>Actinomycetes</taxon>
        <taxon>Micromonosporales</taxon>
        <taxon>Micromonosporaceae</taxon>
        <taxon>Paractinoplanes</taxon>
    </lineage>
</organism>
<feature type="transmembrane region" description="Helical" evidence="1">
    <location>
        <begin position="232"/>
        <end position="251"/>
    </location>
</feature>
<keyword evidence="1" id="KW-0472">Membrane</keyword>
<feature type="transmembrane region" description="Helical" evidence="1">
    <location>
        <begin position="29"/>
        <end position="48"/>
    </location>
</feature>
<keyword evidence="1" id="KW-0812">Transmembrane</keyword>
<evidence type="ECO:0000313" key="3">
    <source>
        <dbReference type="Proteomes" id="UP000598996"/>
    </source>
</evidence>
<evidence type="ECO:0008006" key="4">
    <source>
        <dbReference type="Google" id="ProtNLM"/>
    </source>
</evidence>